<proteinExistence type="predicted"/>
<evidence type="ECO:0000313" key="2">
    <source>
        <dbReference type="Proteomes" id="UP000001471"/>
    </source>
</evidence>
<dbReference type="EMBL" id="DS231615">
    <property type="protein sequence ID" value="EDU40375.1"/>
    <property type="molecule type" value="Genomic_DNA"/>
</dbReference>
<dbReference type="AlphaFoldDB" id="B2VU13"/>
<reference evidence="2" key="1">
    <citation type="journal article" date="2013" name="G3 (Bethesda)">
        <title>Comparative genomics of a plant-pathogenic fungus, Pyrenophora tritici-repentis, reveals transduplication and the impact of repeat elements on pathogenicity and population divergence.</title>
        <authorList>
            <person name="Manning V.A."/>
            <person name="Pandelova I."/>
            <person name="Dhillon B."/>
            <person name="Wilhelm L.J."/>
            <person name="Goodwin S.B."/>
            <person name="Berlin A.M."/>
            <person name="Figueroa M."/>
            <person name="Freitag M."/>
            <person name="Hane J.K."/>
            <person name="Henrissat B."/>
            <person name="Holman W.H."/>
            <person name="Kodira C.D."/>
            <person name="Martin J."/>
            <person name="Oliver R.P."/>
            <person name="Robbertse B."/>
            <person name="Schackwitz W."/>
            <person name="Schwartz D.C."/>
            <person name="Spatafora J.W."/>
            <person name="Turgeon B.G."/>
            <person name="Yandava C."/>
            <person name="Young S."/>
            <person name="Zhou S."/>
            <person name="Zeng Q."/>
            <person name="Grigoriev I.V."/>
            <person name="Ma L.-J."/>
            <person name="Ciuffetti L.M."/>
        </authorList>
    </citation>
    <scope>NUCLEOTIDE SEQUENCE [LARGE SCALE GENOMIC DNA]</scope>
    <source>
        <strain evidence="2">Pt-1C-BFP</strain>
    </source>
</reference>
<dbReference type="HOGENOM" id="CLU_1846128_0_0_1"/>
<name>B2VU13_PYRTR</name>
<evidence type="ECO:0000313" key="1">
    <source>
        <dbReference type="EMBL" id="EDU40375.1"/>
    </source>
</evidence>
<sequence>MSVPACGLRTPAYARFVACCEMALIITRAGESSPQLPQAPLLLLLLLSTLLAEPPRDMSTPTPTPTHKRLILTSPTHWSMSFRSRISTLYGTVASIEPPSKSCCYHDTIQDRFTGVGTGDQREPRRSHFGATCCCLASP</sequence>
<gene>
    <name evidence="1" type="ORF">PTRG_00937</name>
</gene>
<dbReference type="InParanoid" id="B2VU13"/>
<protein>
    <submittedName>
        <fullName evidence="1">Uncharacterized protein</fullName>
    </submittedName>
</protein>
<accession>B2VU13</accession>
<organism evidence="1 2">
    <name type="scientific">Pyrenophora tritici-repentis (strain Pt-1C-BFP)</name>
    <name type="common">Wheat tan spot fungus</name>
    <name type="synonym">Drechslera tritici-repentis</name>
    <dbReference type="NCBI Taxonomy" id="426418"/>
    <lineage>
        <taxon>Eukaryota</taxon>
        <taxon>Fungi</taxon>
        <taxon>Dikarya</taxon>
        <taxon>Ascomycota</taxon>
        <taxon>Pezizomycotina</taxon>
        <taxon>Dothideomycetes</taxon>
        <taxon>Pleosporomycetidae</taxon>
        <taxon>Pleosporales</taxon>
        <taxon>Pleosporineae</taxon>
        <taxon>Pleosporaceae</taxon>
        <taxon>Pyrenophora</taxon>
    </lineage>
</organism>
<dbReference type="Proteomes" id="UP000001471">
    <property type="component" value="Unassembled WGS sequence"/>
</dbReference>